<name>A1ZRP7_MICM2</name>
<dbReference type="OrthoDB" id="20930at2"/>
<organism evidence="1 2">
    <name type="scientific">Microscilla marina ATCC 23134</name>
    <dbReference type="NCBI Taxonomy" id="313606"/>
    <lineage>
        <taxon>Bacteria</taxon>
        <taxon>Pseudomonadati</taxon>
        <taxon>Bacteroidota</taxon>
        <taxon>Cytophagia</taxon>
        <taxon>Cytophagales</taxon>
        <taxon>Microscillaceae</taxon>
        <taxon>Microscilla</taxon>
    </lineage>
</organism>
<dbReference type="RefSeq" id="WP_004156529.1">
    <property type="nucleotide sequence ID" value="NZ_AAWS01000028.1"/>
</dbReference>
<accession>A1ZRP7</accession>
<keyword evidence="2" id="KW-1185">Reference proteome</keyword>
<dbReference type="AlphaFoldDB" id="A1ZRP7"/>
<evidence type="ECO:0008006" key="3">
    <source>
        <dbReference type="Google" id="ProtNLM"/>
    </source>
</evidence>
<reference evidence="1 2" key="1">
    <citation type="submission" date="2007-01" db="EMBL/GenBank/DDBJ databases">
        <authorList>
            <person name="Haygood M."/>
            <person name="Podell S."/>
            <person name="Anderson C."/>
            <person name="Hopkinson B."/>
            <person name="Roe K."/>
            <person name="Barbeau K."/>
            <person name="Gaasterland T."/>
            <person name="Ferriera S."/>
            <person name="Johnson J."/>
            <person name="Kravitz S."/>
            <person name="Beeson K."/>
            <person name="Sutton G."/>
            <person name="Rogers Y.-H."/>
            <person name="Friedman R."/>
            <person name="Frazier M."/>
            <person name="Venter J.C."/>
        </authorList>
    </citation>
    <scope>NUCLEOTIDE SEQUENCE [LARGE SCALE GENOMIC DNA]</scope>
    <source>
        <strain evidence="1 2">ATCC 23134</strain>
    </source>
</reference>
<evidence type="ECO:0000313" key="2">
    <source>
        <dbReference type="Proteomes" id="UP000004095"/>
    </source>
</evidence>
<protein>
    <recommendedName>
        <fullName evidence="3">Methyltransferase domain-containing protein</fullName>
    </recommendedName>
</protein>
<dbReference type="eggNOG" id="COG0438">
    <property type="taxonomic scope" value="Bacteria"/>
</dbReference>
<dbReference type="EMBL" id="AAWS01000028">
    <property type="protein sequence ID" value="EAY26952.1"/>
    <property type="molecule type" value="Genomic_DNA"/>
</dbReference>
<dbReference type="SUPFAM" id="SSF53335">
    <property type="entry name" value="S-adenosyl-L-methionine-dependent methyltransferases"/>
    <property type="match status" value="1"/>
</dbReference>
<comment type="caution">
    <text evidence="1">The sequence shown here is derived from an EMBL/GenBank/DDBJ whole genome shotgun (WGS) entry which is preliminary data.</text>
</comment>
<gene>
    <name evidence="1" type="ORF">M23134_03603</name>
</gene>
<dbReference type="Gene3D" id="3.40.50.150">
    <property type="entry name" value="Vaccinia Virus protein VP39"/>
    <property type="match status" value="1"/>
</dbReference>
<sequence>MAIRQLLKHIIPAYWQHHYRKWRYAIPDDALPEASLQDKFTQIFQTNHWQSQQTLSGRGSELEQTQTLIGALSHLLKKYTISSMLDLPCGDFHWMQHVTLSELQYIGADIVSQLILQNRQQYQKAGIEFRMLDITTDALPKVDLVLCRDCFIHLSYAHIRQAIANLKKSNSKYLLTTTYVNYSLNYNVPSGSWRPLNLQQAPFSFPEPIDLIKENCSEEGKLYQDKSLGMWEINSLDF</sequence>
<dbReference type="Proteomes" id="UP000004095">
    <property type="component" value="Unassembled WGS sequence"/>
</dbReference>
<dbReference type="InterPro" id="IPR029063">
    <property type="entry name" value="SAM-dependent_MTases_sf"/>
</dbReference>
<proteinExistence type="predicted"/>
<evidence type="ECO:0000313" key="1">
    <source>
        <dbReference type="EMBL" id="EAY26952.1"/>
    </source>
</evidence>